<dbReference type="GeneID" id="66981069"/>
<keyword evidence="3" id="KW-1185">Reference proteome</keyword>
<evidence type="ECO:0000256" key="1">
    <source>
        <dbReference type="SAM" id="MobiDB-lite"/>
    </source>
</evidence>
<feature type="region of interest" description="Disordered" evidence="1">
    <location>
        <begin position="1"/>
        <end position="115"/>
    </location>
</feature>
<organism evidence="2 3">
    <name type="scientific">Aspergillus chevalieri</name>
    <name type="common">Eurotium chevalieri</name>
    <dbReference type="NCBI Taxonomy" id="182096"/>
    <lineage>
        <taxon>Eukaryota</taxon>
        <taxon>Fungi</taxon>
        <taxon>Dikarya</taxon>
        <taxon>Ascomycota</taxon>
        <taxon>Pezizomycotina</taxon>
        <taxon>Eurotiomycetes</taxon>
        <taxon>Eurotiomycetidae</taxon>
        <taxon>Eurotiales</taxon>
        <taxon>Aspergillaceae</taxon>
        <taxon>Aspergillus</taxon>
        <taxon>Aspergillus subgen. Aspergillus</taxon>
    </lineage>
</organism>
<reference evidence="2" key="1">
    <citation type="submission" date="2021-01" db="EMBL/GenBank/DDBJ databases">
        <authorList>
            <consortium name="Aspergillus chevalieri M1 genome sequencing consortium"/>
            <person name="Kazuki M."/>
            <person name="Futagami T."/>
        </authorList>
    </citation>
    <scope>NUCLEOTIDE SEQUENCE</scope>
    <source>
        <strain evidence="2">M1</strain>
    </source>
</reference>
<feature type="compositionally biased region" description="Low complexity" evidence="1">
    <location>
        <begin position="26"/>
        <end position="56"/>
    </location>
</feature>
<protein>
    <submittedName>
        <fullName evidence="2">Uncharacterized protein</fullName>
    </submittedName>
</protein>
<proteinExistence type="predicted"/>
<dbReference type="AlphaFoldDB" id="A0A7R7VL72"/>
<feature type="compositionally biased region" description="Basic and acidic residues" evidence="1">
    <location>
        <begin position="97"/>
        <end position="115"/>
    </location>
</feature>
<accession>A0A7R7VL72</accession>
<evidence type="ECO:0000313" key="2">
    <source>
        <dbReference type="EMBL" id="BCR86710.1"/>
    </source>
</evidence>
<dbReference type="KEGG" id="ache:ACHE_30697A"/>
<gene>
    <name evidence="2" type="ORF">ACHE_30697A</name>
</gene>
<sequence>MEDIIPKPLRVIKTQSNSKHEIRSVSRSSYPSIPCRSSSLRLDSRQVSSDSSTSTTPSPPPFSDNSEPIKIRKRSRAYTISSQDRDSEGQSVSYPRGSDEKTDKQTSPETGCRKETKSRFFSGWSFKSWSSTMRRLSFDQTNGRDGSYPIISSKTYSGNGTAEKDSGPLVYPSTDFLINEKADILTPRTIPITGIDMNTATNPPIIGTGPDSIWATVNISAEASSNEPVNLGWPTPLDVVIILDIVPHIHISMLRQIVVSSLAIVSSLSIDDRFAIAYVDKDSADGFGLLLPLGVHSLDSARIAIDVFSLHQLTSQRSRKIGLQKIIQQISETVYLRDRPALCHAFFVTASPSVRLSTPAMDKGIGFHTISPHFRFPFSGFEIPSGWHIFYDINSYDADSKEAMLRHKISTAIEHMRTGVEPGVVTDLKLSLTAGDRCELQAVLEECHLDLLRPGEKWMVPVQIRVPAASIKQPLQVTDGNTICNSSHPTVDKVMTQLQNLLTDFSHEDITQHIVSARLEYRHTLLPAHNIVHLESSCTVVRDVHEFGIASLGP</sequence>
<evidence type="ECO:0000313" key="3">
    <source>
        <dbReference type="Proteomes" id="UP000637239"/>
    </source>
</evidence>
<name>A0A7R7VL72_ASPCH</name>
<reference evidence="2" key="2">
    <citation type="submission" date="2021-02" db="EMBL/GenBank/DDBJ databases">
        <title>Aspergillus chevalieri M1 genome sequence.</title>
        <authorList>
            <person name="Kadooka C."/>
            <person name="Mori K."/>
            <person name="Futagami T."/>
        </authorList>
    </citation>
    <scope>NUCLEOTIDE SEQUENCE</scope>
    <source>
        <strain evidence="2">M1</strain>
    </source>
</reference>
<dbReference type="EMBL" id="AP024418">
    <property type="protein sequence ID" value="BCR86710.1"/>
    <property type="molecule type" value="Genomic_DNA"/>
</dbReference>
<dbReference type="Proteomes" id="UP000637239">
    <property type="component" value="Chromosome 3"/>
</dbReference>
<dbReference type="RefSeq" id="XP_043135232.1">
    <property type="nucleotide sequence ID" value="XM_043277344.1"/>
</dbReference>